<accession>A0AA47NPS1</accession>
<dbReference type="EMBL" id="JAOPHQ010006302">
    <property type="protein sequence ID" value="KAK0132037.1"/>
    <property type="molecule type" value="Genomic_DNA"/>
</dbReference>
<gene>
    <name evidence="1" type="ORF">N1851_033171</name>
</gene>
<dbReference type="InterPro" id="IPR012674">
    <property type="entry name" value="Calycin"/>
</dbReference>
<evidence type="ECO:0000313" key="1">
    <source>
        <dbReference type="EMBL" id="KAK0132037.1"/>
    </source>
</evidence>
<sequence>MTLQCCQCSDSDVEMISCKELSTKTPFCRKTLFLLYGAVLLALVVKNYAPTSSETLARRCTRLLEPISAKDIMDTIFSGKWILQEAYSSDSIDQYALTHSKSSWAEFTKEHNGTITLHMAHMLSVP</sequence>
<protein>
    <submittedName>
        <fullName evidence="1">Uncharacterized protein</fullName>
    </submittedName>
</protein>
<name>A0AA47NPS1_MERPO</name>
<proteinExistence type="predicted"/>
<comment type="caution">
    <text evidence="1">The sequence shown here is derived from an EMBL/GenBank/DDBJ whole genome shotgun (WGS) entry which is preliminary data.</text>
</comment>
<dbReference type="Proteomes" id="UP001174136">
    <property type="component" value="Unassembled WGS sequence"/>
</dbReference>
<dbReference type="AlphaFoldDB" id="A0AA47NPS1"/>
<organism evidence="1 2">
    <name type="scientific">Merluccius polli</name>
    <name type="common">Benguela hake</name>
    <name type="synonym">Merluccius cadenati</name>
    <dbReference type="NCBI Taxonomy" id="89951"/>
    <lineage>
        <taxon>Eukaryota</taxon>
        <taxon>Metazoa</taxon>
        <taxon>Chordata</taxon>
        <taxon>Craniata</taxon>
        <taxon>Vertebrata</taxon>
        <taxon>Euteleostomi</taxon>
        <taxon>Actinopterygii</taxon>
        <taxon>Neopterygii</taxon>
        <taxon>Teleostei</taxon>
        <taxon>Neoteleostei</taxon>
        <taxon>Acanthomorphata</taxon>
        <taxon>Zeiogadaria</taxon>
        <taxon>Gadariae</taxon>
        <taxon>Gadiformes</taxon>
        <taxon>Gadoidei</taxon>
        <taxon>Merlucciidae</taxon>
        <taxon>Merluccius</taxon>
    </lineage>
</organism>
<keyword evidence="2" id="KW-1185">Reference proteome</keyword>
<dbReference type="Gene3D" id="2.40.128.20">
    <property type="match status" value="1"/>
</dbReference>
<evidence type="ECO:0000313" key="2">
    <source>
        <dbReference type="Proteomes" id="UP001174136"/>
    </source>
</evidence>
<reference evidence="1" key="1">
    <citation type="journal article" date="2023" name="Front. Mar. Sci.">
        <title>A new Merluccius polli reference genome to investigate the effects of global change in West African waters.</title>
        <authorList>
            <person name="Mateo J.L."/>
            <person name="Blanco-Fernandez C."/>
            <person name="Garcia-Vazquez E."/>
            <person name="Machado-Schiaffino G."/>
        </authorList>
    </citation>
    <scope>NUCLEOTIDE SEQUENCE</scope>
    <source>
        <strain evidence="1">C29</strain>
        <tissue evidence="1">Fin</tissue>
    </source>
</reference>